<feature type="signal peptide" evidence="1">
    <location>
        <begin position="1"/>
        <end position="24"/>
    </location>
</feature>
<name>A0A1I5WDW3_9RHOB</name>
<evidence type="ECO:0000313" key="3">
    <source>
        <dbReference type="Proteomes" id="UP000199356"/>
    </source>
</evidence>
<feature type="chain" id="PRO_5011682262" evidence="1">
    <location>
        <begin position="25"/>
        <end position="451"/>
    </location>
</feature>
<keyword evidence="3" id="KW-1185">Reference proteome</keyword>
<dbReference type="AlphaFoldDB" id="A0A1I5WDW3"/>
<dbReference type="Gene3D" id="2.30.30.240">
    <property type="entry name" value="PRC-barrel domain"/>
    <property type="match status" value="1"/>
</dbReference>
<evidence type="ECO:0000313" key="2">
    <source>
        <dbReference type="EMBL" id="SFQ17821.1"/>
    </source>
</evidence>
<dbReference type="InterPro" id="IPR011033">
    <property type="entry name" value="PRC_barrel-like_sf"/>
</dbReference>
<dbReference type="EMBL" id="FOXA01000044">
    <property type="protein sequence ID" value="SFQ17821.1"/>
    <property type="molecule type" value="Genomic_DNA"/>
</dbReference>
<accession>A0A1I5WDW3</accession>
<sequence length="451" mass="48513">MGNAKTKLMAGVAAVALLGNPALAQNWENGFGAASSMQMQEAAGQRVLMENGAPLGEISDFAIQDDQLYVIVIAAEGNPVPLRMDDLRYENNGFIADVDAADIRNASMADIEGANRIHDEATFEMAFREIERRSGVASGEADASTQTVQTAGGQFIVEQAEPRVSVDVPDPQVSVNQNAPEVTVEQPEPTITVTQSKPDVMVEQQAPVVTVEQSQPTVSVDIPEPVVTIEMPEPDVNVAQQQPNVQVQQPEPVVRFKRPEPKIVVEEAEAQVRVSEAEAQVDIDTADQAQVAIDQGEPNVDMRTAGDADVAIEQAEAEVNVEPAEGANVAVEQAEADVNLIEQEQTAEANLQQQSAIPAEEGFTVIAIADLDPVEIEGTGVYDLNGDRIGEIEDVGRDNLIVEVGGFLGLGEKEVLLPKERISMQRSEVGDMVRAYVDTTEEQLENMRSVQ</sequence>
<reference evidence="2 3" key="1">
    <citation type="submission" date="2016-10" db="EMBL/GenBank/DDBJ databases">
        <authorList>
            <person name="de Groot N.N."/>
        </authorList>
    </citation>
    <scope>NUCLEOTIDE SEQUENCE [LARGE SCALE GENOMIC DNA]</scope>
    <source>
        <strain evidence="2 3">DSM 19547</strain>
    </source>
</reference>
<proteinExistence type="predicted"/>
<gene>
    <name evidence="2" type="ORF">SAMN04488047_14414</name>
</gene>
<dbReference type="STRING" id="441119.SAMN04488047_14414"/>
<evidence type="ECO:0000256" key="1">
    <source>
        <dbReference type="SAM" id="SignalP"/>
    </source>
</evidence>
<dbReference type="Proteomes" id="UP000199356">
    <property type="component" value="Unassembled WGS sequence"/>
</dbReference>
<keyword evidence="1" id="KW-0732">Signal</keyword>
<dbReference type="SUPFAM" id="SSF50346">
    <property type="entry name" value="PRC-barrel domain"/>
    <property type="match status" value="1"/>
</dbReference>
<dbReference type="RefSeq" id="WP_093425694.1">
    <property type="nucleotide sequence ID" value="NZ_FOXA01000044.1"/>
</dbReference>
<organism evidence="2 3">
    <name type="scientific">Tranquillimonas alkanivorans</name>
    <dbReference type="NCBI Taxonomy" id="441119"/>
    <lineage>
        <taxon>Bacteria</taxon>
        <taxon>Pseudomonadati</taxon>
        <taxon>Pseudomonadota</taxon>
        <taxon>Alphaproteobacteria</taxon>
        <taxon>Rhodobacterales</taxon>
        <taxon>Roseobacteraceae</taxon>
        <taxon>Tranquillimonas</taxon>
    </lineage>
</organism>
<protein>
    <submittedName>
        <fullName evidence="2">PRC-barrel domain-containing protein</fullName>
    </submittedName>
</protein>